<keyword evidence="3" id="KW-1185">Reference proteome</keyword>
<dbReference type="Gene3D" id="6.10.140.1060">
    <property type="match status" value="1"/>
</dbReference>
<dbReference type="GO" id="GO:0031122">
    <property type="term" value="P:cytoplasmic microtubule organization"/>
    <property type="evidence" value="ECO:0007669"/>
    <property type="project" value="TreeGrafter"/>
</dbReference>
<dbReference type="EMBL" id="CAAALY010015714">
    <property type="protein sequence ID" value="VEL12750.1"/>
    <property type="molecule type" value="Genomic_DNA"/>
</dbReference>
<dbReference type="GO" id="GO:0005881">
    <property type="term" value="C:cytoplasmic microtubule"/>
    <property type="evidence" value="ECO:0007669"/>
    <property type="project" value="TreeGrafter"/>
</dbReference>
<accession>A0A448WIS4</accession>
<organism evidence="2 3">
    <name type="scientific">Protopolystoma xenopodis</name>
    <dbReference type="NCBI Taxonomy" id="117903"/>
    <lineage>
        <taxon>Eukaryota</taxon>
        <taxon>Metazoa</taxon>
        <taxon>Spiralia</taxon>
        <taxon>Lophotrochozoa</taxon>
        <taxon>Platyhelminthes</taxon>
        <taxon>Monogenea</taxon>
        <taxon>Polyopisthocotylea</taxon>
        <taxon>Polystomatidea</taxon>
        <taxon>Polystomatidae</taxon>
        <taxon>Protopolystoma</taxon>
    </lineage>
</organism>
<name>A0A448WIS4_9PLAT</name>
<dbReference type="PANTHER" id="PTHR10676">
    <property type="entry name" value="DYNEIN HEAVY CHAIN FAMILY PROTEIN"/>
    <property type="match status" value="1"/>
</dbReference>
<dbReference type="GO" id="GO:0008090">
    <property type="term" value="P:retrograde axonal transport"/>
    <property type="evidence" value="ECO:0007669"/>
    <property type="project" value="TreeGrafter"/>
</dbReference>
<dbReference type="Proteomes" id="UP000784294">
    <property type="component" value="Unassembled WGS sequence"/>
</dbReference>
<dbReference type="Gene3D" id="1.10.8.1220">
    <property type="match status" value="1"/>
</dbReference>
<gene>
    <name evidence="2" type="ORF">PXEA_LOCUS6190</name>
</gene>
<dbReference type="FunFam" id="3.40.50.300:FF:000122">
    <property type="entry name" value="Cytoplasmic dynein 1 heavy chain"/>
    <property type="match status" value="1"/>
</dbReference>
<dbReference type="Pfam" id="PF12781">
    <property type="entry name" value="AAA_9"/>
    <property type="match status" value="1"/>
</dbReference>
<dbReference type="GO" id="GO:0045505">
    <property type="term" value="F:dynein intermediate chain binding"/>
    <property type="evidence" value="ECO:0007669"/>
    <property type="project" value="InterPro"/>
</dbReference>
<evidence type="ECO:0000313" key="2">
    <source>
        <dbReference type="EMBL" id="VEL12750.1"/>
    </source>
</evidence>
<dbReference type="PANTHER" id="PTHR10676:SF314">
    <property type="entry name" value="CYTOPLASMIC DYNEIN 1 HEAVY CHAIN 1"/>
    <property type="match status" value="1"/>
</dbReference>
<proteinExistence type="predicted"/>
<comment type="caution">
    <text evidence="2">The sequence shown here is derived from an EMBL/GenBank/DDBJ whole genome shotgun (WGS) entry which is preliminary data.</text>
</comment>
<feature type="domain" description="Dynein heavy chain ATP-binding dynein motor region" evidence="1">
    <location>
        <begin position="9"/>
        <end position="228"/>
    </location>
</feature>
<dbReference type="Gene3D" id="3.40.50.300">
    <property type="entry name" value="P-loop containing nucleotide triphosphate hydrolases"/>
    <property type="match status" value="1"/>
</dbReference>
<protein>
    <recommendedName>
        <fullName evidence="1">Dynein heavy chain ATP-binding dynein motor region domain-containing protein</fullName>
    </recommendedName>
</protein>
<dbReference type="InterPro" id="IPR027417">
    <property type="entry name" value="P-loop_NTPase"/>
</dbReference>
<dbReference type="GO" id="GO:0005938">
    <property type="term" value="C:cell cortex"/>
    <property type="evidence" value="ECO:0007669"/>
    <property type="project" value="TreeGrafter"/>
</dbReference>
<dbReference type="GO" id="GO:0007097">
    <property type="term" value="P:nuclear migration"/>
    <property type="evidence" value="ECO:0007669"/>
    <property type="project" value="TreeGrafter"/>
</dbReference>
<dbReference type="GO" id="GO:0005868">
    <property type="term" value="C:cytoplasmic dynein complex"/>
    <property type="evidence" value="ECO:0007669"/>
    <property type="project" value="TreeGrafter"/>
</dbReference>
<dbReference type="AlphaFoldDB" id="A0A448WIS4"/>
<dbReference type="InterPro" id="IPR035706">
    <property type="entry name" value="AAA_9"/>
</dbReference>
<dbReference type="GO" id="GO:0051959">
    <property type="term" value="F:dynein light intermediate chain binding"/>
    <property type="evidence" value="ECO:0007669"/>
    <property type="project" value="InterPro"/>
</dbReference>
<evidence type="ECO:0000313" key="3">
    <source>
        <dbReference type="Proteomes" id="UP000784294"/>
    </source>
</evidence>
<dbReference type="GO" id="GO:0008569">
    <property type="term" value="F:minus-end-directed microtubule motor activity"/>
    <property type="evidence" value="ECO:0007669"/>
    <property type="project" value="TreeGrafter"/>
</dbReference>
<dbReference type="OrthoDB" id="14187at2759"/>
<evidence type="ECO:0000259" key="1">
    <source>
        <dbReference type="Pfam" id="PF12781"/>
    </source>
</evidence>
<reference evidence="2" key="1">
    <citation type="submission" date="2018-11" db="EMBL/GenBank/DDBJ databases">
        <authorList>
            <consortium name="Pathogen Informatics"/>
        </authorList>
    </citation>
    <scope>NUCLEOTIDE SEQUENCE</scope>
</reference>
<dbReference type="GO" id="GO:0007052">
    <property type="term" value="P:mitotic spindle organization"/>
    <property type="evidence" value="ECO:0007669"/>
    <property type="project" value="TreeGrafter"/>
</dbReference>
<dbReference type="InterPro" id="IPR026983">
    <property type="entry name" value="DHC"/>
</dbReference>
<sequence>MSTPDERLRWQANALPDDELCTENAIILRRFNRYPLIIDPSGQATEFVLHEYRDKKITKTSFLDDAFRKNLESSLRFGTPLLVQDVESYDPILNPVLNREVRRTGGRTLVTLGDQDIDLSPTFTIFLSTRDPSIEFPADICSRVTFVNFTVTRSSLQSQCLNAVLKAERPDVDSKRSDLMKMQGQFQLKLRHLEKDLLQALNEAKGNLLDDDKIIARLETLKREAGEVAKKVEETDAIMAEVESVSQQYVPLAQACSNIYFTLEAMNQVHFLYQYSLHFLLEIFSTVLGQNDNLKDVKEAGQRLAIITKDLFQVRATELHSLILILFCQYSF</sequence>
<dbReference type="GO" id="GO:1904115">
    <property type="term" value="C:axon cytoplasm"/>
    <property type="evidence" value="ECO:0007669"/>
    <property type="project" value="GOC"/>
</dbReference>